<accession>A0AA42CKR9</accession>
<feature type="transmembrane region" description="Helical" evidence="1">
    <location>
        <begin position="147"/>
        <end position="166"/>
    </location>
</feature>
<name>A0AA42CKR9_9HYPH</name>
<dbReference type="NCBIfam" id="NF038065">
    <property type="entry name" value="Pr6Pr"/>
    <property type="match status" value="1"/>
</dbReference>
<evidence type="ECO:0000313" key="2">
    <source>
        <dbReference type="EMBL" id="MCW6509571.1"/>
    </source>
</evidence>
<feature type="transmembrane region" description="Helical" evidence="1">
    <location>
        <begin position="186"/>
        <end position="206"/>
    </location>
</feature>
<protein>
    <submittedName>
        <fullName evidence="2">Pr6Pr family membrane protein</fullName>
    </submittedName>
</protein>
<keyword evidence="1" id="KW-0472">Membrane</keyword>
<evidence type="ECO:0000313" key="3">
    <source>
        <dbReference type="Proteomes" id="UP001165667"/>
    </source>
</evidence>
<dbReference type="EMBL" id="JAMOIM010000010">
    <property type="protein sequence ID" value="MCW6509571.1"/>
    <property type="molecule type" value="Genomic_DNA"/>
</dbReference>
<gene>
    <name evidence="2" type="ORF">M8523_16240</name>
</gene>
<keyword evidence="1" id="KW-1133">Transmembrane helix</keyword>
<dbReference type="RefSeq" id="WP_282585941.1">
    <property type="nucleotide sequence ID" value="NZ_JAMOIM010000010.1"/>
</dbReference>
<feature type="transmembrane region" description="Helical" evidence="1">
    <location>
        <begin position="20"/>
        <end position="43"/>
    </location>
</feature>
<sequence>MFLASAAVTTPDDPPIWPALTLAAIIAAAAWVGVGLEFAIALGRWGSAALALWSLLRFFTITTNLLIALVFTGIAAGRVHFAQSWITAGLGLSILLVGIVFKLLLEGVVAVDSALGNALLHRVTPVLVPLFWLAFTPKGRLRATTPLLWVAYPVGYFAYALIRGAWGGIYPYPFMDVAAIGWGRTAINALVIGLGFTVTGFFWVWLDRILAGRRPVLIR</sequence>
<dbReference type="InterPro" id="IPR049713">
    <property type="entry name" value="Pr6Pr-like"/>
</dbReference>
<reference evidence="2" key="1">
    <citation type="submission" date="2022-05" db="EMBL/GenBank/DDBJ databases">
        <authorList>
            <person name="Pankratov T."/>
        </authorList>
    </citation>
    <scope>NUCLEOTIDE SEQUENCE</scope>
    <source>
        <strain evidence="2">BP6-180914</strain>
    </source>
</reference>
<feature type="transmembrane region" description="Helical" evidence="1">
    <location>
        <begin position="82"/>
        <end position="105"/>
    </location>
</feature>
<evidence type="ECO:0000256" key="1">
    <source>
        <dbReference type="SAM" id="Phobius"/>
    </source>
</evidence>
<proteinExistence type="predicted"/>
<dbReference type="AlphaFoldDB" id="A0AA42CKR9"/>
<organism evidence="2 3">
    <name type="scientific">Lichenifustis flavocetrariae</name>
    <dbReference type="NCBI Taxonomy" id="2949735"/>
    <lineage>
        <taxon>Bacteria</taxon>
        <taxon>Pseudomonadati</taxon>
        <taxon>Pseudomonadota</taxon>
        <taxon>Alphaproteobacteria</taxon>
        <taxon>Hyphomicrobiales</taxon>
        <taxon>Lichenihabitantaceae</taxon>
        <taxon>Lichenifustis</taxon>
    </lineage>
</organism>
<keyword evidence="3" id="KW-1185">Reference proteome</keyword>
<comment type="caution">
    <text evidence="2">The sequence shown here is derived from an EMBL/GenBank/DDBJ whole genome shotgun (WGS) entry which is preliminary data.</text>
</comment>
<feature type="transmembrane region" description="Helical" evidence="1">
    <location>
        <begin position="55"/>
        <end position="76"/>
    </location>
</feature>
<keyword evidence="1" id="KW-0812">Transmembrane</keyword>
<dbReference type="Proteomes" id="UP001165667">
    <property type="component" value="Unassembled WGS sequence"/>
</dbReference>